<dbReference type="AlphaFoldDB" id="A0A087VSL4"/>
<dbReference type="Pfam" id="PF00326">
    <property type="entry name" value="Peptidase_S9"/>
    <property type="match status" value="1"/>
</dbReference>
<evidence type="ECO:0000259" key="3">
    <source>
        <dbReference type="Pfam" id="PF00930"/>
    </source>
</evidence>
<keyword evidence="4" id="KW-0378">Hydrolase</keyword>
<sequence>MVEEENPGLRDSGPVSAIEDFPRMKARTLRFTLGAPRSARAVGDGSRALFLRSDGAEDLVTSLWLSSFDKDGGHHEILLADPRNLLADADVEDVPAEERARRERSREGGEGIVSYSVDRSGDRVVFTLGGQLWLVRIAQDGLSASTRTLGRMEADGSRHYADQAILNPTISPDGSKVAYSTGSSMMMVLIGQEAGLDQEFPVLTLGADAGDEMTLGLAEFVAGEEMDRYQGFWWSPDSDALLVEHTDDSNEPVWYVSDPANPQKAPKARRYPQALTENARVGLALVSLNQEGCPVRVGEVDWDHQAFEYLAVVRWQDGHQPLLLVQNRRQTEDRILGIEIPARENGTDGASQDLVEVSDGGVPRLPPEGASRVPTRELGAHSNNQWLDIVEGLPAYRPDGGLVDALIDTQCDTTRLQVNGKAFSPAGCQIRRVISVGPDNVLAIVSTDPRSFDLMGLGYDGSVHVLNRLPGLWTASRAGRGVVVECHTMASSHGQIKHCYLGEDDCLDRLGVDGLGLITDDRRKASDGPASTVEAMTDGTPGGIPGAGTQAAAVGRDQVDPGHLNSLGARSAVLADHSSQPGFIPDVDFVRMGAHGLFGAIVHPSPASPYAGAEHLPVLLKPYGGPGAQQVLFNQAYYWESQWWADQGFLVLTADGRGTPGRGPAWDRAIFEDMAQVTLDDQLEALQALPDFAPEADLDHVAMIGWSYGGFLSALSVLRAPDQVHAACAGAPPTDWTLYDTHYTERYLGLDPEVYRRNSIIDDAPLLRRPLMLIHGFADDNVSVANTLRLSGALMASGREHTVLPLSGITHMTNDETVARNLLVLQRDFLYKALALDWRP</sequence>
<name>A0A087VSL4_9BIFI</name>
<dbReference type="InterPro" id="IPR002469">
    <property type="entry name" value="Peptidase_S9B_N"/>
</dbReference>
<dbReference type="KEGG" id="bii:BINDI_0047"/>
<protein>
    <submittedName>
        <fullName evidence="4">Peptidase S9</fullName>
        <ecNumber evidence="4">3.4.14.5</ecNumber>
    </submittedName>
</protein>
<dbReference type="PANTHER" id="PTHR11731:SF193">
    <property type="entry name" value="DIPEPTIDYL PEPTIDASE 9"/>
    <property type="match status" value="1"/>
</dbReference>
<dbReference type="PANTHER" id="PTHR11731">
    <property type="entry name" value="PROTEASE FAMILY S9B,C DIPEPTIDYL-PEPTIDASE IV-RELATED"/>
    <property type="match status" value="1"/>
</dbReference>
<evidence type="ECO:0000256" key="1">
    <source>
        <dbReference type="SAM" id="MobiDB-lite"/>
    </source>
</evidence>
<dbReference type="EC" id="3.4.14.5" evidence="4"/>
<gene>
    <name evidence="4" type="ORF">BINDI_0047</name>
</gene>
<dbReference type="Proteomes" id="UP000028569">
    <property type="component" value="Chromosome"/>
</dbReference>
<evidence type="ECO:0000259" key="2">
    <source>
        <dbReference type="Pfam" id="PF00326"/>
    </source>
</evidence>
<dbReference type="HOGENOM" id="CLU_006105_2_1_11"/>
<dbReference type="Pfam" id="PF00930">
    <property type="entry name" value="DPPIV_N"/>
    <property type="match status" value="1"/>
</dbReference>
<dbReference type="GO" id="GO:0008236">
    <property type="term" value="F:serine-type peptidase activity"/>
    <property type="evidence" value="ECO:0007669"/>
    <property type="project" value="InterPro"/>
</dbReference>
<dbReference type="Gene3D" id="2.140.10.30">
    <property type="entry name" value="Dipeptidylpeptidase IV, N-terminal domain"/>
    <property type="match status" value="1"/>
</dbReference>
<organism evidence="4 5">
    <name type="scientific">Bifidobacterium [indicum] DSM 20214 = LMG 11587</name>
    <dbReference type="NCBI Taxonomy" id="1341694"/>
    <lineage>
        <taxon>Bacteria</taxon>
        <taxon>Bacillati</taxon>
        <taxon>Actinomycetota</taxon>
        <taxon>Actinomycetes</taxon>
        <taxon>Bifidobacteriales</taxon>
        <taxon>Bifidobacteriaceae</taxon>
        <taxon>Bifidobacterium</taxon>
    </lineage>
</organism>
<dbReference type="GO" id="GO:0008239">
    <property type="term" value="F:dipeptidyl-peptidase activity"/>
    <property type="evidence" value="ECO:0007669"/>
    <property type="project" value="UniProtKB-EC"/>
</dbReference>
<dbReference type="SUPFAM" id="SSF82171">
    <property type="entry name" value="DPP6 N-terminal domain-like"/>
    <property type="match status" value="1"/>
</dbReference>
<feature type="region of interest" description="Disordered" evidence="1">
    <location>
        <begin position="523"/>
        <end position="544"/>
    </location>
</feature>
<feature type="domain" description="Peptidase S9 prolyl oligopeptidase catalytic" evidence="2">
    <location>
        <begin position="637"/>
        <end position="834"/>
    </location>
</feature>
<dbReference type="InterPro" id="IPR001375">
    <property type="entry name" value="Peptidase_S9_cat"/>
</dbReference>
<keyword evidence="5" id="KW-1185">Reference proteome</keyword>
<dbReference type="GO" id="GO:0006508">
    <property type="term" value="P:proteolysis"/>
    <property type="evidence" value="ECO:0007669"/>
    <property type="project" value="InterPro"/>
</dbReference>
<evidence type="ECO:0000313" key="5">
    <source>
        <dbReference type="Proteomes" id="UP000028569"/>
    </source>
</evidence>
<dbReference type="Gene3D" id="3.40.50.1820">
    <property type="entry name" value="alpha/beta hydrolase"/>
    <property type="match status" value="1"/>
</dbReference>
<dbReference type="EMBL" id="CP006018">
    <property type="protein sequence ID" value="AIC91333.1"/>
    <property type="molecule type" value="Genomic_DNA"/>
</dbReference>
<evidence type="ECO:0000313" key="4">
    <source>
        <dbReference type="EMBL" id="AIC91333.1"/>
    </source>
</evidence>
<dbReference type="SUPFAM" id="SSF53474">
    <property type="entry name" value="alpha/beta-Hydrolases"/>
    <property type="match status" value="1"/>
</dbReference>
<reference evidence="4 5" key="1">
    <citation type="journal article" date="2014" name="Appl. Environ. Microbiol.">
        <title>Genomic encyclopedia of type strains of the genus Bifidobacterium.</title>
        <authorList>
            <person name="Milani C."/>
            <person name="Lugli G.A."/>
            <person name="Duranti S."/>
            <person name="Turroni F."/>
            <person name="Bottacini F."/>
            <person name="Mangifesta M."/>
            <person name="Sanchez B."/>
            <person name="Viappiani A."/>
            <person name="Mancabelli L."/>
            <person name="Taminiau B."/>
            <person name="Delcenserie V."/>
            <person name="Barrangou R."/>
            <person name="Margolles A."/>
            <person name="van Sinderen D."/>
            <person name="Ventura M."/>
        </authorList>
    </citation>
    <scope>NUCLEOTIDE SEQUENCE [LARGE SCALE GENOMIC DNA]</scope>
    <source>
        <strain evidence="4 5">LMG 11587</strain>
    </source>
</reference>
<dbReference type="InterPro" id="IPR029058">
    <property type="entry name" value="AB_hydrolase_fold"/>
</dbReference>
<dbReference type="RefSeq" id="WP_052109061.1">
    <property type="nucleotide sequence ID" value="NZ_CP006018.1"/>
</dbReference>
<proteinExistence type="predicted"/>
<feature type="region of interest" description="Disordered" evidence="1">
    <location>
        <begin position="343"/>
        <end position="375"/>
    </location>
</feature>
<accession>A0A087VSL4</accession>
<feature type="domain" description="Dipeptidylpeptidase IV N-terminal" evidence="3">
    <location>
        <begin position="158"/>
        <end position="335"/>
    </location>
</feature>
<dbReference type="InterPro" id="IPR050278">
    <property type="entry name" value="Serine_Prot_S9B/DPPIV"/>
</dbReference>